<organism evidence="1 2">
    <name type="scientific">Eilatimonas milleporae</name>
    <dbReference type="NCBI Taxonomy" id="911205"/>
    <lineage>
        <taxon>Bacteria</taxon>
        <taxon>Pseudomonadati</taxon>
        <taxon>Pseudomonadota</taxon>
        <taxon>Alphaproteobacteria</taxon>
        <taxon>Kordiimonadales</taxon>
        <taxon>Kordiimonadaceae</taxon>
        <taxon>Eilatimonas</taxon>
    </lineage>
</organism>
<dbReference type="RefSeq" id="WP_121939380.1">
    <property type="nucleotide sequence ID" value="NZ_REFR01000013.1"/>
</dbReference>
<reference evidence="1 2" key="1">
    <citation type="submission" date="2018-10" db="EMBL/GenBank/DDBJ databases">
        <title>Genomic Encyclopedia of Archaeal and Bacterial Type Strains, Phase II (KMG-II): from individual species to whole genera.</title>
        <authorList>
            <person name="Goeker M."/>
        </authorList>
    </citation>
    <scope>NUCLEOTIDE SEQUENCE [LARGE SCALE GENOMIC DNA]</scope>
    <source>
        <strain evidence="1 2">DSM 25217</strain>
    </source>
</reference>
<proteinExistence type="predicted"/>
<sequence>MRYSSGRGGLSIAALRPSLMRAVRSAVDSGDTLSARRLYGLLNGPRAAAALDATSQAGDVLDTVGHWLSRQSDVGNDLTSH</sequence>
<keyword evidence="2" id="KW-1185">Reference proteome</keyword>
<comment type="caution">
    <text evidence="1">The sequence shown here is derived from an EMBL/GenBank/DDBJ whole genome shotgun (WGS) entry which is preliminary data.</text>
</comment>
<dbReference type="AlphaFoldDB" id="A0A3M0CCF5"/>
<dbReference type="InParanoid" id="A0A3M0CCF5"/>
<protein>
    <submittedName>
        <fullName evidence="1">Uncharacterized protein</fullName>
    </submittedName>
</protein>
<evidence type="ECO:0000313" key="2">
    <source>
        <dbReference type="Proteomes" id="UP000271227"/>
    </source>
</evidence>
<evidence type="ECO:0000313" key="1">
    <source>
        <dbReference type="EMBL" id="RMB04436.1"/>
    </source>
</evidence>
<dbReference type="OrthoDB" id="9872082at2"/>
<dbReference type="Proteomes" id="UP000271227">
    <property type="component" value="Unassembled WGS sequence"/>
</dbReference>
<name>A0A3M0CCF5_9PROT</name>
<gene>
    <name evidence="1" type="ORF">BXY39_2698</name>
</gene>
<dbReference type="EMBL" id="REFR01000013">
    <property type="protein sequence ID" value="RMB04436.1"/>
    <property type="molecule type" value="Genomic_DNA"/>
</dbReference>
<accession>A0A3M0CCF5</accession>